<dbReference type="SUPFAM" id="SSF69593">
    <property type="entry name" value="Glycerol-3-phosphate (1)-acyltransferase"/>
    <property type="match status" value="1"/>
</dbReference>
<dbReference type="GO" id="GO:0016746">
    <property type="term" value="F:acyltransferase activity"/>
    <property type="evidence" value="ECO:0007669"/>
    <property type="project" value="InterPro"/>
</dbReference>
<feature type="region of interest" description="Disordered" evidence="1">
    <location>
        <begin position="1"/>
        <end position="77"/>
    </location>
</feature>
<dbReference type="PANTHER" id="PTHR22753">
    <property type="entry name" value="TRANSMEMBRANE PROTEIN 68"/>
    <property type="match status" value="1"/>
</dbReference>
<feature type="compositionally biased region" description="Low complexity" evidence="1">
    <location>
        <begin position="11"/>
        <end position="28"/>
    </location>
</feature>
<accession>A0A6J7UJ02</accession>
<evidence type="ECO:0000313" key="3">
    <source>
        <dbReference type="EMBL" id="CAB5064137.1"/>
    </source>
</evidence>
<name>A0A6J7UJ02_9ZZZZ</name>
<dbReference type="GO" id="GO:0016020">
    <property type="term" value="C:membrane"/>
    <property type="evidence" value="ECO:0007669"/>
    <property type="project" value="TreeGrafter"/>
</dbReference>
<dbReference type="InterPro" id="IPR002123">
    <property type="entry name" value="Plipid/glycerol_acylTrfase"/>
</dbReference>
<dbReference type="CDD" id="cd07987">
    <property type="entry name" value="LPLAT_MGAT-like"/>
    <property type="match status" value="1"/>
</dbReference>
<dbReference type="Pfam" id="PF01553">
    <property type="entry name" value="Acyltransferase"/>
    <property type="match status" value="1"/>
</dbReference>
<dbReference type="PANTHER" id="PTHR22753:SF14">
    <property type="entry name" value="MONOACYLGLYCEROL_DIACYLGLYCEROL O-ACYLTRANSFERASE"/>
    <property type="match status" value="1"/>
</dbReference>
<proteinExistence type="predicted"/>
<protein>
    <submittedName>
        <fullName evidence="3">Unannotated protein</fullName>
    </submittedName>
</protein>
<sequence length="335" mass="37499">MEQDDSDSKQSPSNRTPGTPRTPTATPAIRLDAAELLNQEITLEEALNQAGSGAGHGELVQLPQEEPRNPDALDDRRRSDVNEWGRSEHMREIARRVYDPIYKHWFRVEWEGLEKIPEGGALLVANHAAAIPSDAPVIMHGIETELNRPVYGLADNFFRTIPVVGTIWNRLGGLPAHPDNAYRLLREQDQLVLVFPEGTKGPSKTYSERYQLRRFGRGGFVEIAMRAGVPVVPIAVVGAEESMPTLFRVPSIARALGVPYLPVTANMLVAGPLGLVSYFPSKFKLKVLDPVHFDVPADRDRYSRSRVMDESEAIRDRIQAALYTMLRERRSVWFG</sequence>
<dbReference type="AlphaFoldDB" id="A0A6J7UJ02"/>
<organism evidence="3">
    <name type="scientific">freshwater metagenome</name>
    <dbReference type="NCBI Taxonomy" id="449393"/>
    <lineage>
        <taxon>unclassified sequences</taxon>
        <taxon>metagenomes</taxon>
        <taxon>ecological metagenomes</taxon>
    </lineage>
</organism>
<gene>
    <name evidence="3" type="ORF">UFOPK4354_00517</name>
</gene>
<evidence type="ECO:0000259" key="2">
    <source>
        <dbReference type="SMART" id="SM00563"/>
    </source>
</evidence>
<feature type="domain" description="Phospholipid/glycerol acyltransferase" evidence="2">
    <location>
        <begin position="121"/>
        <end position="239"/>
    </location>
</feature>
<dbReference type="EMBL" id="CAFBQW010000039">
    <property type="protein sequence ID" value="CAB5064137.1"/>
    <property type="molecule type" value="Genomic_DNA"/>
</dbReference>
<evidence type="ECO:0000256" key="1">
    <source>
        <dbReference type="SAM" id="MobiDB-lite"/>
    </source>
</evidence>
<feature type="compositionally biased region" description="Basic and acidic residues" evidence="1">
    <location>
        <begin position="65"/>
        <end position="77"/>
    </location>
</feature>
<reference evidence="3" key="1">
    <citation type="submission" date="2020-05" db="EMBL/GenBank/DDBJ databases">
        <authorList>
            <person name="Chiriac C."/>
            <person name="Salcher M."/>
            <person name="Ghai R."/>
            <person name="Kavagutti S V."/>
        </authorList>
    </citation>
    <scope>NUCLEOTIDE SEQUENCE</scope>
</reference>
<dbReference type="SMART" id="SM00563">
    <property type="entry name" value="PlsC"/>
    <property type="match status" value="1"/>
</dbReference>